<comment type="caution">
    <text evidence="1">The sequence shown here is derived from an EMBL/GenBank/DDBJ whole genome shotgun (WGS) entry which is preliminary data.</text>
</comment>
<sequence length="61" mass="7052">MLARKFTLSWLPNSSKFDRGFGKWVVHPRRGEDTGYSAAITPVTHVRKWIKPEYDLAYAKA</sequence>
<dbReference type="EMBL" id="CM047591">
    <property type="protein sequence ID" value="KAI9918647.1"/>
    <property type="molecule type" value="Genomic_DNA"/>
</dbReference>
<protein>
    <submittedName>
        <fullName evidence="1">Uncharacterized protein</fullName>
    </submittedName>
</protein>
<evidence type="ECO:0000313" key="1">
    <source>
        <dbReference type="EMBL" id="KAI9918647.1"/>
    </source>
</evidence>
<proteinExistence type="predicted"/>
<name>A0ACC0WJ75_9STRA</name>
<dbReference type="Proteomes" id="UP001163321">
    <property type="component" value="Chromosome 12"/>
</dbReference>
<keyword evidence="2" id="KW-1185">Reference proteome</keyword>
<reference evidence="1 2" key="1">
    <citation type="journal article" date="2022" name="bioRxiv">
        <title>The genome of the oomycete Peronosclerospora sorghi, a cosmopolitan pathogen of maize and sorghum, is inflated with dispersed pseudogenes.</title>
        <authorList>
            <person name="Fletcher K."/>
            <person name="Martin F."/>
            <person name="Isakeit T."/>
            <person name="Cavanaugh K."/>
            <person name="Magill C."/>
            <person name="Michelmore R."/>
        </authorList>
    </citation>
    <scope>NUCLEOTIDE SEQUENCE [LARGE SCALE GENOMIC DNA]</scope>
    <source>
        <strain evidence="1">P6</strain>
    </source>
</reference>
<organism evidence="1 2">
    <name type="scientific">Peronosclerospora sorghi</name>
    <dbReference type="NCBI Taxonomy" id="230839"/>
    <lineage>
        <taxon>Eukaryota</taxon>
        <taxon>Sar</taxon>
        <taxon>Stramenopiles</taxon>
        <taxon>Oomycota</taxon>
        <taxon>Peronosporomycetes</taxon>
        <taxon>Peronosporales</taxon>
        <taxon>Peronosporaceae</taxon>
        <taxon>Peronosclerospora</taxon>
    </lineage>
</organism>
<evidence type="ECO:0000313" key="2">
    <source>
        <dbReference type="Proteomes" id="UP001163321"/>
    </source>
</evidence>
<accession>A0ACC0WJ75</accession>
<gene>
    <name evidence="1" type="ORF">PsorP6_011648</name>
</gene>